<accession>A0AAQ3NBN2</accession>
<evidence type="ECO:0000313" key="1">
    <source>
        <dbReference type="EMBL" id="WVZ05563.1"/>
    </source>
</evidence>
<sequence length="236" mass="26404">MRWRKIGTKLTNGTILKGNLCQGGYNLRGIKTAGIPKPHGVDEFRGDRGGSDVKQSASIFRRNIKHIRNWLEEESAASSRTKVVGCEIFCDEVLRGKFSPATVEQAMFSGLRRWKLTWGWGAGRSGGEAVAAGKQVERTLTFLNFVLQLGKLGHMIQRGKAEPRGRFPIDRNHWGSWGYKGERVVVGRVAEPSKGKVTIRISYNQRCVSEEREHGTDGNWEHSFVLCNNAAADFRC</sequence>
<dbReference type="AlphaFoldDB" id="A0AAQ3NBN2"/>
<name>A0AAQ3NBN2_VIGMU</name>
<gene>
    <name evidence="1" type="ORF">V8G54_018909</name>
</gene>
<organism evidence="1 2">
    <name type="scientific">Vigna mungo</name>
    <name type="common">Black gram</name>
    <name type="synonym">Phaseolus mungo</name>
    <dbReference type="NCBI Taxonomy" id="3915"/>
    <lineage>
        <taxon>Eukaryota</taxon>
        <taxon>Viridiplantae</taxon>
        <taxon>Streptophyta</taxon>
        <taxon>Embryophyta</taxon>
        <taxon>Tracheophyta</taxon>
        <taxon>Spermatophyta</taxon>
        <taxon>Magnoliopsida</taxon>
        <taxon>eudicotyledons</taxon>
        <taxon>Gunneridae</taxon>
        <taxon>Pentapetalae</taxon>
        <taxon>rosids</taxon>
        <taxon>fabids</taxon>
        <taxon>Fabales</taxon>
        <taxon>Fabaceae</taxon>
        <taxon>Papilionoideae</taxon>
        <taxon>50 kb inversion clade</taxon>
        <taxon>NPAAA clade</taxon>
        <taxon>indigoferoid/millettioid clade</taxon>
        <taxon>Phaseoleae</taxon>
        <taxon>Vigna</taxon>
    </lineage>
</organism>
<keyword evidence="2" id="KW-1185">Reference proteome</keyword>
<dbReference type="EMBL" id="CP144695">
    <property type="protein sequence ID" value="WVZ05563.1"/>
    <property type="molecule type" value="Genomic_DNA"/>
</dbReference>
<evidence type="ECO:0000313" key="2">
    <source>
        <dbReference type="Proteomes" id="UP001374535"/>
    </source>
</evidence>
<protein>
    <submittedName>
        <fullName evidence="1">Uncharacterized protein</fullName>
    </submittedName>
</protein>
<proteinExistence type="predicted"/>
<reference evidence="1 2" key="1">
    <citation type="journal article" date="2023" name="Life. Sci Alliance">
        <title>Evolutionary insights into 3D genome organization and epigenetic landscape of Vigna mungo.</title>
        <authorList>
            <person name="Junaid A."/>
            <person name="Singh B."/>
            <person name="Bhatia S."/>
        </authorList>
    </citation>
    <scope>NUCLEOTIDE SEQUENCE [LARGE SCALE GENOMIC DNA]</scope>
    <source>
        <strain evidence="1">Urdbean</strain>
    </source>
</reference>
<dbReference type="Proteomes" id="UP001374535">
    <property type="component" value="Chromosome 6"/>
</dbReference>